<sequence length="169" mass="18538">PYTYGHSTRVAVIAETIGKAIGLSGNELSELYAAAILHDIGKVGVPDLILTKPGALIKGEWVIVKKHSAEGAKVIGYVKGLRVSVPMVLHHHEWYDGSGYPDGLKGEEIPLGARIISVADAYDTMTTPRLYRDVISHEEACEELRRCSGIQFDPEMVEAFCQVMDETMR</sequence>
<dbReference type="InterPro" id="IPR037522">
    <property type="entry name" value="HD_GYP_dom"/>
</dbReference>
<accession>X0W452</accession>
<evidence type="ECO:0000259" key="2">
    <source>
        <dbReference type="PROSITE" id="PS51832"/>
    </source>
</evidence>
<dbReference type="SMART" id="SM00471">
    <property type="entry name" value="HDc"/>
    <property type="match status" value="1"/>
</dbReference>
<dbReference type="EMBL" id="BARS01030743">
    <property type="protein sequence ID" value="GAG25345.1"/>
    <property type="molecule type" value="Genomic_DNA"/>
</dbReference>
<dbReference type="PROSITE" id="PS51832">
    <property type="entry name" value="HD_GYP"/>
    <property type="match status" value="1"/>
</dbReference>
<evidence type="ECO:0000259" key="1">
    <source>
        <dbReference type="PROSITE" id="PS51831"/>
    </source>
</evidence>
<dbReference type="PANTHER" id="PTHR45228:SF4">
    <property type="entry name" value="LIPOPROTEIN"/>
    <property type="match status" value="1"/>
</dbReference>
<reference evidence="3" key="1">
    <citation type="journal article" date="2014" name="Front. Microbiol.">
        <title>High frequency of phylogenetically diverse reductive dehalogenase-homologous genes in deep subseafloor sedimentary metagenomes.</title>
        <authorList>
            <person name="Kawai M."/>
            <person name="Futagami T."/>
            <person name="Toyoda A."/>
            <person name="Takaki Y."/>
            <person name="Nishi S."/>
            <person name="Hori S."/>
            <person name="Arai W."/>
            <person name="Tsubouchi T."/>
            <person name="Morono Y."/>
            <person name="Uchiyama I."/>
            <person name="Ito T."/>
            <person name="Fujiyama A."/>
            <person name="Inagaki F."/>
            <person name="Takami H."/>
        </authorList>
    </citation>
    <scope>NUCLEOTIDE SEQUENCE</scope>
    <source>
        <strain evidence="3">Expedition CK06-06</strain>
    </source>
</reference>
<feature type="domain" description="HD-GYP" evidence="2">
    <location>
        <begin position="1"/>
        <end position="169"/>
    </location>
</feature>
<dbReference type="PROSITE" id="PS51831">
    <property type="entry name" value="HD"/>
    <property type="match status" value="1"/>
</dbReference>
<proteinExistence type="predicted"/>
<feature type="domain" description="HD" evidence="1">
    <location>
        <begin position="3"/>
        <end position="125"/>
    </location>
</feature>
<feature type="non-terminal residue" evidence="3">
    <location>
        <position position="1"/>
    </location>
</feature>
<name>X0W452_9ZZZZ</name>
<dbReference type="InterPro" id="IPR052020">
    <property type="entry name" value="Cyclic_di-GMP/3'3'-cGAMP_PDE"/>
</dbReference>
<dbReference type="InterPro" id="IPR003607">
    <property type="entry name" value="HD/PDEase_dom"/>
</dbReference>
<protein>
    <submittedName>
        <fullName evidence="3">Uncharacterized protein</fullName>
    </submittedName>
</protein>
<dbReference type="SUPFAM" id="SSF109604">
    <property type="entry name" value="HD-domain/PDEase-like"/>
    <property type="match status" value="1"/>
</dbReference>
<dbReference type="PANTHER" id="PTHR45228">
    <property type="entry name" value="CYCLIC DI-GMP PHOSPHODIESTERASE TM_0186-RELATED"/>
    <property type="match status" value="1"/>
</dbReference>
<organism evidence="3">
    <name type="scientific">marine sediment metagenome</name>
    <dbReference type="NCBI Taxonomy" id="412755"/>
    <lineage>
        <taxon>unclassified sequences</taxon>
        <taxon>metagenomes</taxon>
        <taxon>ecological metagenomes</taxon>
    </lineage>
</organism>
<dbReference type="CDD" id="cd00077">
    <property type="entry name" value="HDc"/>
    <property type="match status" value="1"/>
</dbReference>
<dbReference type="Pfam" id="PF13487">
    <property type="entry name" value="HD_5"/>
    <property type="match status" value="1"/>
</dbReference>
<comment type="caution">
    <text evidence="3">The sequence shown here is derived from an EMBL/GenBank/DDBJ whole genome shotgun (WGS) entry which is preliminary data.</text>
</comment>
<gene>
    <name evidence="3" type="ORF">S01H1_47922</name>
</gene>
<dbReference type="Gene3D" id="1.10.3210.10">
    <property type="entry name" value="Hypothetical protein af1432"/>
    <property type="match status" value="1"/>
</dbReference>
<evidence type="ECO:0000313" key="3">
    <source>
        <dbReference type="EMBL" id="GAG25345.1"/>
    </source>
</evidence>
<dbReference type="AlphaFoldDB" id="X0W452"/>
<dbReference type="InterPro" id="IPR006674">
    <property type="entry name" value="HD_domain"/>
</dbReference>